<dbReference type="PANTHER" id="PTHR43459">
    <property type="entry name" value="ENOYL-COA HYDRATASE"/>
    <property type="match status" value="1"/>
</dbReference>
<feature type="region of interest" description="Disordered" evidence="3">
    <location>
        <begin position="1"/>
        <end position="26"/>
    </location>
</feature>
<dbReference type="Pfam" id="PF00378">
    <property type="entry name" value="ECH_1"/>
    <property type="match status" value="1"/>
</dbReference>
<reference evidence="4 5" key="1">
    <citation type="submission" date="2019-05" db="EMBL/GenBank/DDBJ databases">
        <title>Draft genome sequence of Actinomadura geliboluensis A8036.</title>
        <authorList>
            <person name="Saricaoglu S."/>
            <person name="Isik K."/>
        </authorList>
    </citation>
    <scope>NUCLEOTIDE SEQUENCE [LARGE SCALE GENOMIC DNA]</scope>
    <source>
        <strain evidence="4 5">A8036</strain>
    </source>
</reference>
<dbReference type="Gene3D" id="3.90.226.10">
    <property type="entry name" value="2-enoyl-CoA Hydratase, Chain A, domain 1"/>
    <property type="match status" value="1"/>
</dbReference>
<keyword evidence="4" id="KW-0413">Isomerase</keyword>
<comment type="similarity">
    <text evidence="1 2">Belongs to the enoyl-CoA hydratase/isomerase family.</text>
</comment>
<organism evidence="4 5">
    <name type="scientific">Actinomadura geliboluensis</name>
    <dbReference type="NCBI Taxonomy" id="882440"/>
    <lineage>
        <taxon>Bacteria</taxon>
        <taxon>Bacillati</taxon>
        <taxon>Actinomycetota</taxon>
        <taxon>Actinomycetes</taxon>
        <taxon>Streptosporangiales</taxon>
        <taxon>Thermomonosporaceae</taxon>
        <taxon>Actinomadura</taxon>
    </lineage>
</organism>
<dbReference type="InterPro" id="IPR018376">
    <property type="entry name" value="Enoyl-CoA_hyd/isom_CS"/>
</dbReference>
<proteinExistence type="inferred from homology"/>
<protein>
    <submittedName>
        <fullName evidence="4">Enoyl-CoA hydratase/isomerase family protein</fullName>
    </submittedName>
</protein>
<dbReference type="RefSeq" id="WP_138633294.1">
    <property type="nucleotide sequence ID" value="NZ_VCKZ01000007.1"/>
</dbReference>
<evidence type="ECO:0000256" key="2">
    <source>
        <dbReference type="RuleBase" id="RU003707"/>
    </source>
</evidence>
<dbReference type="InterPro" id="IPR014748">
    <property type="entry name" value="Enoyl-CoA_hydra_C"/>
</dbReference>
<dbReference type="CDD" id="cd06558">
    <property type="entry name" value="crotonase-like"/>
    <property type="match status" value="1"/>
</dbReference>
<dbReference type="PROSITE" id="PS00166">
    <property type="entry name" value="ENOYL_COA_HYDRATASE"/>
    <property type="match status" value="1"/>
</dbReference>
<comment type="caution">
    <text evidence="4">The sequence shown here is derived from an EMBL/GenBank/DDBJ whole genome shotgun (WGS) entry which is preliminary data.</text>
</comment>
<evidence type="ECO:0000256" key="3">
    <source>
        <dbReference type="SAM" id="MobiDB-lite"/>
    </source>
</evidence>
<dbReference type="InterPro" id="IPR029045">
    <property type="entry name" value="ClpP/crotonase-like_dom_sf"/>
</dbReference>
<dbReference type="OrthoDB" id="5291143at2"/>
<dbReference type="PANTHER" id="PTHR43459:SF1">
    <property type="entry name" value="EG:BACN32G11.4 PROTEIN"/>
    <property type="match status" value="1"/>
</dbReference>
<evidence type="ECO:0000313" key="4">
    <source>
        <dbReference type="EMBL" id="TMR42077.1"/>
    </source>
</evidence>
<dbReference type="Proteomes" id="UP000305238">
    <property type="component" value="Unassembled WGS sequence"/>
</dbReference>
<dbReference type="InterPro" id="IPR001753">
    <property type="entry name" value="Enoyl-CoA_hydra/iso"/>
</dbReference>
<evidence type="ECO:0000256" key="1">
    <source>
        <dbReference type="ARBA" id="ARBA00005254"/>
    </source>
</evidence>
<dbReference type="SUPFAM" id="SSF52096">
    <property type="entry name" value="ClpP/crotonase"/>
    <property type="match status" value="1"/>
</dbReference>
<evidence type="ECO:0000313" key="5">
    <source>
        <dbReference type="Proteomes" id="UP000305238"/>
    </source>
</evidence>
<dbReference type="GO" id="GO:0016853">
    <property type="term" value="F:isomerase activity"/>
    <property type="evidence" value="ECO:0007669"/>
    <property type="project" value="UniProtKB-KW"/>
</dbReference>
<keyword evidence="5" id="KW-1185">Reference proteome</keyword>
<dbReference type="Gene3D" id="1.10.12.10">
    <property type="entry name" value="Lyase 2-enoyl-coa Hydratase, Chain A, domain 2"/>
    <property type="match status" value="1"/>
</dbReference>
<accession>A0A5S4HA91</accession>
<dbReference type="AlphaFoldDB" id="A0A5S4HA91"/>
<name>A0A5S4HA91_9ACTN</name>
<sequence length="277" mass="29363">MSAPHEGTPSAASPASKTGRPSDEVSVEDVGAVRVFRLNRPGKRNAFTMESMAVLQGRLEEALDDPGVRAFVLTGSEGTFCAGVDIAVLHNATVASTHDNLVALHRTVRTLAAGRKPVVAAVEGHAVGAGLSLALACDLVVAAEDATFRCAFPRLGLMADLGLLWSLPHRVGYGMARRMLLLDEPVRGAEAVDVGLADYRAQPGEALQRAMEIARVLAEQPQSAVAFTKAMLAAGPQGLDAVLRQEASDQALLHGTDDFHEGVRAFTERRPPVFTRR</sequence>
<gene>
    <name evidence="4" type="ORF">ETD96_02440</name>
</gene>
<dbReference type="EMBL" id="VCKZ01000007">
    <property type="protein sequence ID" value="TMR42077.1"/>
    <property type="molecule type" value="Genomic_DNA"/>
</dbReference>